<feature type="region of interest" description="Disordered" evidence="1">
    <location>
        <begin position="695"/>
        <end position="733"/>
    </location>
</feature>
<feature type="chain" id="PRO_5035274406" description="Hexosyltransferase" evidence="2">
    <location>
        <begin position="17"/>
        <end position="901"/>
    </location>
</feature>
<proteinExistence type="predicted"/>
<dbReference type="PANTHER" id="PTHR40743:SF1">
    <property type="entry name" value="POSSIBLE GLYCOSYLTRANSFERASE"/>
    <property type="match status" value="1"/>
</dbReference>
<dbReference type="Proteomes" id="UP000751190">
    <property type="component" value="Unassembled WGS sequence"/>
</dbReference>
<accession>A0A8J5XR14</accession>
<dbReference type="AlphaFoldDB" id="A0A8J5XR14"/>
<feature type="compositionally biased region" description="Basic and acidic residues" evidence="1">
    <location>
        <begin position="695"/>
        <end position="717"/>
    </location>
</feature>
<feature type="signal peptide" evidence="2">
    <location>
        <begin position="1"/>
        <end position="16"/>
    </location>
</feature>
<evidence type="ECO:0000313" key="4">
    <source>
        <dbReference type="Proteomes" id="UP000751190"/>
    </source>
</evidence>
<reference evidence="3" key="1">
    <citation type="submission" date="2021-05" db="EMBL/GenBank/DDBJ databases">
        <title>The genome of the haptophyte Pavlova lutheri (Diacronema luteri, Pavlovales) - a model for lipid biosynthesis in eukaryotic algae.</title>
        <authorList>
            <person name="Hulatt C.J."/>
            <person name="Posewitz M.C."/>
        </authorList>
    </citation>
    <scope>NUCLEOTIDE SEQUENCE</scope>
    <source>
        <strain evidence="3">NIVA-4/92</strain>
    </source>
</reference>
<feature type="region of interest" description="Disordered" evidence="1">
    <location>
        <begin position="362"/>
        <end position="384"/>
    </location>
</feature>
<evidence type="ECO:0000313" key="3">
    <source>
        <dbReference type="EMBL" id="KAG8463870.1"/>
    </source>
</evidence>
<dbReference type="EMBL" id="JAGTXO010000014">
    <property type="protein sequence ID" value="KAG8463870.1"/>
    <property type="molecule type" value="Genomic_DNA"/>
</dbReference>
<dbReference type="InterPro" id="IPR029044">
    <property type="entry name" value="Nucleotide-diphossugar_trans"/>
</dbReference>
<evidence type="ECO:0000256" key="1">
    <source>
        <dbReference type="SAM" id="MobiDB-lite"/>
    </source>
</evidence>
<dbReference type="OrthoDB" id="2670at2759"/>
<evidence type="ECO:0008006" key="5">
    <source>
        <dbReference type="Google" id="ProtNLM"/>
    </source>
</evidence>
<keyword evidence="4" id="KW-1185">Reference proteome</keyword>
<evidence type="ECO:0000256" key="2">
    <source>
        <dbReference type="SAM" id="SignalP"/>
    </source>
</evidence>
<sequence length="901" mass="94661">MLLAMLAAAGVVGTDACALRAALADVIVACSGGAIRVPEMSAAGHCVESADDLKALARFALEVFDCSTTEAGAVGTLRDTLVVHVTGSLAQRLMVYATARAVARDRRLLVVWERDSACAATFDELFEHPTDALVVSSAYAFSPAVFHRTSWPQAFAARGASAAGVSAPDGGQGAHAHMYIEPAPDQVINFAERGGGDAALAYELRALQPHAAVLELVAKMLFDAGLDSRSARNASDPRVMQHIDGGSMHNASGLGAALHAVGLRIHGARDVVLPGDLMGCDERSVPILAAALRAACAALERGRRDAQSARAREAVAQHGCIVLVHVDDDEAASLALRAMLAARSPGLALALLRSADEQPISHARIDPSSSGSASAVEPAAQHELGRRREQAALAKLLGLSRAAQLILPSRASSQSRVALLLSAHAHRTGSAASVDACSWAAGAAHAERALRLSSAPEEPSPAIVSVVAACCGRHAQLEGNLPSWLAVTGSDELVIVDWSSDPALQPALETALAAPAAGPQSSRVLLARVAGEVGWVLSRAFNIGFRLCSGALILKLDCDVRAQPSLVLEHLHLLAVLTAPATCAMIAHAAASPAARRNAFVAGDWRLASSANELHLNGLFIAWADALRAVGGFDERITTYGWDDSDLFARLKAIAGARRRALNASLAEHVAHTSEARLEHSGVRARASVYDAAEAEHVDRHGDGGGGVRDGDGDGRSSRGSHRVGSRSVHGLTGNDGALAELVGATSESEVDLSAEEASSVAIQQNRIALERLPSMWGRTCDRGSADGMDVTSMHERGGDTTPFRAGGCDEDLAARRRRFEAWCGSDYDWIEAECNLELPRSRLVVIHLRASRVTPSLRAVVGSAGWLAAWYEALAQELPNMRNARRRTAPSLTWRTRGDR</sequence>
<comment type="caution">
    <text evidence="3">The sequence shown here is derived from an EMBL/GenBank/DDBJ whole genome shotgun (WGS) entry which is preliminary data.</text>
</comment>
<name>A0A8J5XR14_DIALT</name>
<dbReference type="Gene3D" id="3.90.550.10">
    <property type="entry name" value="Spore Coat Polysaccharide Biosynthesis Protein SpsA, Chain A"/>
    <property type="match status" value="1"/>
</dbReference>
<keyword evidence="2" id="KW-0732">Signal</keyword>
<protein>
    <recommendedName>
        <fullName evidence="5">Hexosyltransferase</fullName>
    </recommendedName>
</protein>
<dbReference type="SUPFAM" id="SSF53448">
    <property type="entry name" value="Nucleotide-diphospho-sugar transferases"/>
    <property type="match status" value="1"/>
</dbReference>
<dbReference type="PANTHER" id="PTHR40743">
    <property type="entry name" value="NUCLEOTIDE-DIPHOSPHO-SUGAR TRANSFERASE CONTAINING PROTEIN"/>
    <property type="match status" value="1"/>
</dbReference>
<organism evidence="3 4">
    <name type="scientific">Diacronema lutheri</name>
    <name type="common">Unicellular marine alga</name>
    <name type="synonym">Monochrysis lutheri</name>
    <dbReference type="NCBI Taxonomy" id="2081491"/>
    <lineage>
        <taxon>Eukaryota</taxon>
        <taxon>Haptista</taxon>
        <taxon>Haptophyta</taxon>
        <taxon>Pavlovophyceae</taxon>
        <taxon>Pavlovales</taxon>
        <taxon>Pavlovaceae</taxon>
        <taxon>Diacronema</taxon>
    </lineage>
</organism>
<gene>
    <name evidence="3" type="ORF">KFE25_000038</name>
</gene>